<reference evidence="8 9" key="1">
    <citation type="journal article" date="2018" name="BMC Genomics">
        <title>Genomic evidence for intraspecific hybridization in a clonal and extremely halotolerant yeast.</title>
        <authorList>
            <person name="Gostincar C."/>
            <person name="Stajich J.E."/>
            <person name="Zupancic J."/>
            <person name="Zalar P."/>
            <person name="Gunde-Cimerman N."/>
        </authorList>
    </citation>
    <scope>NUCLEOTIDE SEQUENCE [LARGE SCALE GENOMIC DNA]</scope>
    <source>
        <strain evidence="8 9">EXF-171</strain>
    </source>
</reference>
<sequence length="327" mass="36580">MCGRRAVAHSRGVWAWRGLGRPTLWDDWAPSTYGNQLFNFIMAASTCSRSLIGAAKRLKLSPPTPAVQCQIRGLRQRAAAAIPPQSRAESTVSAGALNESVPAIDPATAEQELQRIRLPRAVQATYLDPLRHRAEHGITTCELQMRSYSVRNLEAFADFAMRAAYYLKLAVAGPQPLPKITERWTVPRSNFVHKKSQENFERVTVRRQLDIKDGHPETVAAWLGFLKKHQYYGVGMKANVFEFSGLEVSKDMDQEAEKIAERLGERLDLVGGKKKLMREEQEVQSMIENEPFKAAYGAYSAMGGAQSVPHANQRMERHVVGGRHVVE</sequence>
<dbReference type="GO" id="GO:0006412">
    <property type="term" value="P:translation"/>
    <property type="evidence" value="ECO:0007669"/>
    <property type="project" value="InterPro"/>
</dbReference>
<gene>
    <name evidence="8" type="ORF">D0862_00427</name>
</gene>
<evidence type="ECO:0000256" key="5">
    <source>
        <dbReference type="ARBA" id="ARBA00042916"/>
    </source>
</evidence>
<dbReference type="AlphaFoldDB" id="A0A3M7HYU2"/>
<evidence type="ECO:0000259" key="7">
    <source>
        <dbReference type="SMART" id="SM01403"/>
    </source>
</evidence>
<keyword evidence="3" id="KW-0687">Ribonucleoprotein</keyword>
<dbReference type="VEuPathDB" id="FungiDB:BTJ68_11257"/>
<comment type="similarity">
    <text evidence="1">Belongs to the universal ribosomal protein uS10 family.</text>
</comment>
<evidence type="ECO:0000256" key="4">
    <source>
        <dbReference type="ARBA" id="ARBA00035261"/>
    </source>
</evidence>
<dbReference type="PANTHER" id="PTHR11700">
    <property type="entry name" value="30S RIBOSOMAL PROTEIN S10 FAMILY MEMBER"/>
    <property type="match status" value="1"/>
</dbReference>
<dbReference type="GO" id="GO:0003735">
    <property type="term" value="F:structural constituent of ribosome"/>
    <property type="evidence" value="ECO:0007669"/>
    <property type="project" value="InterPro"/>
</dbReference>
<evidence type="ECO:0000313" key="9">
    <source>
        <dbReference type="Proteomes" id="UP000281468"/>
    </source>
</evidence>
<dbReference type="GO" id="GO:0005840">
    <property type="term" value="C:ribosome"/>
    <property type="evidence" value="ECO:0007669"/>
    <property type="project" value="UniProtKB-KW"/>
</dbReference>
<organism evidence="8 9">
    <name type="scientific">Hortaea werneckii</name>
    <name type="common">Black yeast</name>
    <name type="synonym">Cladosporium werneckii</name>
    <dbReference type="NCBI Taxonomy" id="91943"/>
    <lineage>
        <taxon>Eukaryota</taxon>
        <taxon>Fungi</taxon>
        <taxon>Dikarya</taxon>
        <taxon>Ascomycota</taxon>
        <taxon>Pezizomycotina</taxon>
        <taxon>Dothideomycetes</taxon>
        <taxon>Dothideomycetidae</taxon>
        <taxon>Mycosphaerellales</taxon>
        <taxon>Teratosphaeriaceae</taxon>
        <taxon>Hortaea</taxon>
    </lineage>
</organism>
<dbReference type="GO" id="GO:1990904">
    <property type="term" value="C:ribonucleoprotein complex"/>
    <property type="evidence" value="ECO:0007669"/>
    <property type="project" value="UniProtKB-KW"/>
</dbReference>
<dbReference type="EMBL" id="QWIQ01000005">
    <property type="protein sequence ID" value="RMZ18329.1"/>
    <property type="molecule type" value="Genomic_DNA"/>
</dbReference>
<name>A0A3M7HYU2_HORWE</name>
<dbReference type="InterPro" id="IPR001848">
    <property type="entry name" value="Ribosomal_uS10"/>
</dbReference>
<evidence type="ECO:0000256" key="6">
    <source>
        <dbReference type="ARBA" id="ARBA00078476"/>
    </source>
</evidence>
<evidence type="ECO:0000313" key="8">
    <source>
        <dbReference type="EMBL" id="RMZ18329.1"/>
    </source>
</evidence>
<proteinExistence type="inferred from homology"/>
<dbReference type="SUPFAM" id="SSF54999">
    <property type="entry name" value="Ribosomal protein S10"/>
    <property type="match status" value="1"/>
</dbReference>
<dbReference type="Gene3D" id="3.30.70.600">
    <property type="entry name" value="Ribosomal protein S10 domain"/>
    <property type="match status" value="1"/>
</dbReference>
<dbReference type="InterPro" id="IPR027486">
    <property type="entry name" value="Ribosomal_uS10_dom"/>
</dbReference>
<dbReference type="Proteomes" id="UP000281468">
    <property type="component" value="Unassembled WGS sequence"/>
</dbReference>
<protein>
    <recommendedName>
        <fullName evidence="4">Small ribosomal subunit protein uS10m</fullName>
    </recommendedName>
    <alternativeName>
        <fullName evidence="5">37S ribosomal protein S10, mitochondrial</fullName>
    </alternativeName>
    <alternativeName>
        <fullName evidence="6">Mitochondrial ribosomal small subunit protein 10</fullName>
    </alternativeName>
</protein>
<dbReference type="FunFam" id="3.30.70.600:FF:000003">
    <property type="entry name" value="30S ribosomal protein S10"/>
    <property type="match status" value="1"/>
</dbReference>
<feature type="domain" description="Small ribosomal subunit protein uS10" evidence="7">
    <location>
        <begin position="142"/>
        <end position="239"/>
    </location>
</feature>
<keyword evidence="2" id="KW-0689">Ribosomal protein</keyword>
<dbReference type="Pfam" id="PF00338">
    <property type="entry name" value="Ribosomal_S10"/>
    <property type="match status" value="1"/>
</dbReference>
<dbReference type="HAMAP" id="MF_00508">
    <property type="entry name" value="Ribosomal_uS10"/>
    <property type="match status" value="1"/>
</dbReference>
<comment type="caution">
    <text evidence="8">The sequence shown here is derived from an EMBL/GenBank/DDBJ whole genome shotgun (WGS) entry which is preliminary data.</text>
</comment>
<evidence type="ECO:0000256" key="2">
    <source>
        <dbReference type="ARBA" id="ARBA00022980"/>
    </source>
</evidence>
<evidence type="ECO:0000256" key="3">
    <source>
        <dbReference type="ARBA" id="ARBA00023274"/>
    </source>
</evidence>
<accession>A0A3M7HYU2</accession>
<dbReference type="SMART" id="SM01403">
    <property type="entry name" value="Ribosomal_S10"/>
    <property type="match status" value="1"/>
</dbReference>
<evidence type="ECO:0000256" key="1">
    <source>
        <dbReference type="ARBA" id="ARBA00007102"/>
    </source>
</evidence>
<dbReference type="InterPro" id="IPR036838">
    <property type="entry name" value="Ribosomal_uS10_dom_sf"/>
</dbReference>